<dbReference type="EMBL" id="JAHDVG010000482">
    <property type="protein sequence ID" value="KAH1173502.1"/>
    <property type="molecule type" value="Genomic_DNA"/>
</dbReference>
<evidence type="ECO:0000313" key="3">
    <source>
        <dbReference type="Proteomes" id="UP000827986"/>
    </source>
</evidence>
<accession>A0A9D4ARJ7</accession>
<sequence>MLFPGRAAPSGSAPLSFVHLVSCLLAASAAAAAGPTFLVTGPRNIRPGANVTIGVALLTDSPPQVTVRDLPPPQEPDFMGEIEFHVKETTVNRINFELESCKNDLPNEYLLNMTEAVRMTSKLKQLYILKKVMFGALSGRDLYMTEKYPITHHSVQAGNLSSLPGLTYTLGNSYVVLQVLLECCLRLLERKLNIEEFSYGRRDDDVAQPLACPCSLFALWNLYRGCVIATDEDSFNECYATCQLTRSHSHTETGMSRKDGDRRHS</sequence>
<gene>
    <name evidence="2" type="ORF">KIL84_017341</name>
</gene>
<protein>
    <submittedName>
        <fullName evidence="2">Uncharacterized protein</fullName>
    </submittedName>
</protein>
<comment type="caution">
    <text evidence="2">The sequence shown here is derived from an EMBL/GenBank/DDBJ whole genome shotgun (WGS) entry which is preliminary data.</text>
</comment>
<evidence type="ECO:0000256" key="1">
    <source>
        <dbReference type="SAM" id="SignalP"/>
    </source>
</evidence>
<evidence type="ECO:0000313" key="2">
    <source>
        <dbReference type="EMBL" id="KAH1173502.1"/>
    </source>
</evidence>
<feature type="signal peptide" evidence="1">
    <location>
        <begin position="1"/>
        <end position="33"/>
    </location>
</feature>
<reference evidence="2" key="1">
    <citation type="submission" date="2021-09" db="EMBL/GenBank/DDBJ databases">
        <title>The genome of Mauremys mutica provides insights into the evolution of semi-aquatic lifestyle.</title>
        <authorList>
            <person name="Gong S."/>
            <person name="Gao Y."/>
        </authorList>
    </citation>
    <scope>NUCLEOTIDE SEQUENCE</scope>
    <source>
        <strain evidence="2">MM-2020</strain>
        <tissue evidence="2">Muscle</tissue>
    </source>
</reference>
<name>A0A9D4ARJ7_9SAUR</name>
<proteinExistence type="predicted"/>
<organism evidence="2 3">
    <name type="scientific">Mauremys mutica</name>
    <name type="common">yellowpond turtle</name>
    <dbReference type="NCBI Taxonomy" id="74926"/>
    <lineage>
        <taxon>Eukaryota</taxon>
        <taxon>Metazoa</taxon>
        <taxon>Chordata</taxon>
        <taxon>Craniata</taxon>
        <taxon>Vertebrata</taxon>
        <taxon>Euteleostomi</taxon>
        <taxon>Archelosauria</taxon>
        <taxon>Testudinata</taxon>
        <taxon>Testudines</taxon>
        <taxon>Cryptodira</taxon>
        <taxon>Durocryptodira</taxon>
        <taxon>Testudinoidea</taxon>
        <taxon>Geoemydidae</taxon>
        <taxon>Geoemydinae</taxon>
        <taxon>Mauremys</taxon>
    </lineage>
</organism>
<dbReference type="Proteomes" id="UP000827986">
    <property type="component" value="Unassembled WGS sequence"/>
</dbReference>
<keyword evidence="3" id="KW-1185">Reference proteome</keyword>
<keyword evidence="1" id="KW-0732">Signal</keyword>
<feature type="chain" id="PRO_5038669862" evidence="1">
    <location>
        <begin position="34"/>
        <end position="265"/>
    </location>
</feature>
<dbReference type="AlphaFoldDB" id="A0A9D4ARJ7"/>